<dbReference type="PROSITE" id="PS51917">
    <property type="entry name" value="PRU"/>
    <property type="match status" value="1"/>
</dbReference>
<dbReference type="Gene3D" id="2.30.29.70">
    <property type="entry name" value="Proteasomal ubiquitin receptor Rpn13/ADRM1"/>
    <property type="match status" value="1"/>
</dbReference>
<organism evidence="2 3">
    <name type="scientific">Vitis vinifera</name>
    <name type="common">Grape</name>
    <dbReference type="NCBI Taxonomy" id="29760"/>
    <lineage>
        <taxon>Eukaryota</taxon>
        <taxon>Viridiplantae</taxon>
        <taxon>Streptophyta</taxon>
        <taxon>Embryophyta</taxon>
        <taxon>Tracheophyta</taxon>
        <taxon>Spermatophyta</taxon>
        <taxon>Magnoliopsida</taxon>
        <taxon>eudicotyledons</taxon>
        <taxon>Gunneridae</taxon>
        <taxon>Pentapetalae</taxon>
        <taxon>rosids</taxon>
        <taxon>Vitales</taxon>
        <taxon>Vitaceae</taxon>
        <taxon>Viteae</taxon>
        <taxon>Vitis</taxon>
    </lineage>
</organism>
<dbReference type="PANTHER" id="PTHR33116:SF78">
    <property type="entry name" value="OS12G0587133 PROTEIN"/>
    <property type="match status" value="1"/>
</dbReference>
<dbReference type="InterPro" id="IPR044868">
    <property type="entry name" value="Rpn13/ADRM1_Pru"/>
</dbReference>
<dbReference type="Pfam" id="PF00078">
    <property type="entry name" value="RVT_1"/>
    <property type="match status" value="1"/>
</dbReference>
<comment type="caution">
    <text evidence="2">The sequence shown here is derived from an EMBL/GenBank/DDBJ whole genome shotgun (WGS) entry which is preliminary data.</text>
</comment>
<proteinExistence type="predicted"/>
<accession>A0A438CC82</accession>
<dbReference type="EMBL" id="QGNW01002332">
    <property type="protein sequence ID" value="RVW20863.1"/>
    <property type="molecule type" value="Genomic_DNA"/>
</dbReference>
<keyword evidence="2" id="KW-0647">Proteasome</keyword>
<dbReference type="InterPro" id="IPR038633">
    <property type="entry name" value="Rpn13/ADRM1_Pru_sf"/>
</dbReference>
<evidence type="ECO:0000259" key="1">
    <source>
        <dbReference type="PROSITE" id="PS51917"/>
    </source>
</evidence>
<sequence>MGSSSADTFPVMQEIMIEFRAGKMVFEGTRVTPDTRKGLVRIARGEEGLVHFQWLDRTNNVLEDDLVFQNLLILQGLHEMPKEKMGRSEMSLVMPTSVWRTSLVRQKGNEMDPNELKRSARIYLAVSLSAMNCSAIKDGDIDYAECRWEKVHFTIDALIQRKEAFKQIGFSDVKEREGVLSSIEAEARNFAREEFKKCALMEEVKVNGEWLTSDRELKEGVVGPFKSLISEEGVLITNEAIDSVLKKKGNGLMCKLDMEKVWDHVNWDFLVAILAKMEFGHKWIKWCISSSSFSILINGTLSGFFQNSRGLKQGDPISPYLLLKAQEGGFISGFMIGGRGGDGKEISHLLFADDTIIFCNASQEQVTHFCWLLMWFEAMSGLKINLEKNEVIPVGKVDLLEELAYEIGCKVGKLPSSYLGLPLGASHNSMVVWDGVEEHFQRRLSLWKKHYLPKGERLTLLQSTLASLQIYFMSLFTIPRLVKLRLEKIQRNFFMERKGFREESTSSQVVNYLESLGRRKGGWSSGMVRDSFGVRVWKEIEKHWELFKSMTSFAVDNKRRVKFWKDGGCSEEPLCEIFSSLFALFDSKEAWVANLWEHRGEGGNWNFRFVRNLNNWELGAMELSFFTSRTFIEKGTSG</sequence>
<name>A0A438CC82_VITVI</name>
<dbReference type="PANTHER" id="PTHR33116">
    <property type="entry name" value="REVERSE TRANSCRIPTASE ZINC-BINDING DOMAIN-CONTAINING PROTEIN-RELATED-RELATED"/>
    <property type="match status" value="1"/>
</dbReference>
<evidence type="ECO:0000313" key="3">
    <source>
        <dbReference type="Proteomes" id="UP000288805"/>
    </source>
</evidence>
<evidence type="ECO:0000313" key="2">
    <source>
        <dbReference type="EMBL" id="RVW20863.1"/>
    </source>
</evidence>
<protein>
    <submittedName>
        <fullName evidence="2">26S proteasome regulatory subunit RPN13</fullName>
    </submittedName>
</protein>
<dbReference type="GO" id="GO:0000502">
    <property type="term" value="C:proteasome complex"/>
    <property type="evidence" value="ECO:0007669"/>
    <property type="project" value="UniProtKB-KW"/>
</dbReference>
<dbReference type="Pfam" id="PF04683">
    <property type="entry name" value="Rpn13_ADRM1_Pru"/>
    <property type="match status" value="1"/>
</dbReference>
<gene>
    <name evidence="2" type="primary">RPN13_2</name>
    <name evidence="2" type="ORF">CK203_110827</name>
</gene>
<reference evidence="2 3" key="1">
    <citation type="journal article" date="2018" name="PLoS Genet.">
        <title>Population sequencing reveals clonal diversity and ancestral inbreeding in the grapevine cultivar Chardonnay.</title>
        <authorList>
            <person name="Roach M.J."/>
            <person name="Johnson D.L."/>
            <person name="Bohlmann J."/>
            <person name="van Vuuren H.J."/>
            <person name="Jones S.J."/>
            <person name="Pretorius I.S."/>
            <person name="Schmidt S.A."/>
            <person name="Borneman A.R."/>
        </authorList>
    </citation>
    <scope>NUCLEOTIDE SEQUENCE [LARGE SCALE GENOMIC DNA]</scope>
    <source>
        <strain evidence="3">cv. Chardonnay</strain>
        <tissue evidence="2">Leaf</tissue>
    </source>
</reference>
<dbReference type="Proteomes" id="UP000288805">
    <property type="component" value="Unassembled WGS sequence"/>
</dbReference>
<dbReference type="AlphaFoldDB" id="A0A438CC82"/>
<dbReference type="InterPro" id="IPR000477">
    <property type="entry name" value="RT_dom"/>
</dbReference>
<feature type="domain" description="Pru" evidence="1">
    <location>
        <begin position="11"/>
        <end position="162"/>
    </location>
</feature>